<comment type="caution">
    <text evidence="1">The sequence shown here is derived from an EMBL/GenBank/DDBJ whole genome shotgun (WGS) entry which is preliminary data.</text>
</comment>
<accession>A0A1G1XRP6</accession>
<sequence>MRAKVTSRDDLWGLAELGGTFQNPEQRGPSLVWGGSFNFTGHELDEDGGVYADQEDESMICQLNGSPVESFDRAMRHPNFGHRRKKNN</sequence>
<evidence type="ECO:0000313" key="1">
    <source>
        <dbReference type="EMBL" id="OGY42614.1"/>
    </source>
</evidence>
<evidence type="ECO:0000313" key="2">
    <source>
        <dbReference type="Proteomes" id="UP000176498"/>
    </source>
</evidence>
<protein>
    <submittedName>
        <fullName evidence="1">Uncharacterized protein</fullName>
    </submittedName>
</protein>
<dbReference type="Proteomes" id="UP000176498">
    <property type="component" value="Unassembled WGS sequence"/>
</dbReference>
<dbReference type="EMBL" id="MHHZ01000001">
    <property type="protein sequence ID" value="OGY42614.1"/>
    <property type="molecule type" value="Genomic_DNA"/>
</dbReference>
<name>A0A1G1XRP6_9BACT</name>
<organism evidence="1 2">
    <name type="scientific">Candidatus Buchananbacteria bacterium RBG_13_36_9</name>
    <dbReference type="NCBI Taxonomy" id="1797530"/>
    <lineage>
        <taxon>Bacteria</taxon>
        <taxon>Candidatus Buchananiibacteriota</taxon>
    </lineage>
</organism>
<proteinExistence type="predicted"/>
<reference evidence="1 2" key="1">
    <citation type="journal article" date="2016" name="Nat. Commun.">
        <title>Thousands of microbial genomes shed light on interconnected biogeochemical processes in an aquifer system.</title>
        <authorList>
            <person name="Anantharaman K."/>
            <person name="Brown C.T."/>
            <person name="Hug L.A."/>
            <person name="Sharon I."/>
            <person name="Castelle C.J."/>
            <person name="Probst A.J."/>
            <person name="Thomas B.C."/>
            <person name="Singh A."/>
            <person name="Wilkins M.J."/>
            <person name="Karaoz U."/>
            <person name="Brodie E.L."/>
            <person name="Williams K.H."/>
            <person name="Hubbard S.S."/>
            <person name="Banfield J.F."/>
        </authorList>
    </citation>
    <scope>NUCLEOTIDE SEQUENCE [LARGE SCALE GENOMIC DNA]</scope>
</reference>
<dbReference type="AlphaFoldDB" id="A0A1G1XRP6"/>
<gene>
    <name evidence="1" type="ORF">A2Y82_02890</name>
</gene>